<dbReference type="CDD" id="cd18799">
    <property type="entry name" value="SF2_C_EcoAI-like"/>
    <property type="match status" value="1"/>
</dbReference>
<dbReference type="PANTHER" id="PTHR47396">
    <property type="entry name" value="TYPE I RESTRICTION ENZYME ECOKI R PROTEIN"/>
    <property type="match status" value="1"/>
</dbReference>
<proteinExistence type="predicted"/>
<dbReference type="SMART" id="SM00487">
    <property type="entry name" value="DEXDc"/>
    <property type="match status" value="1"/>
</dbReference>
<dbReference type="Gene3D" id="3.40.50.300">
    <property type="entry name" value="P-loop containing nucleotide triphosphate hydrolases"/>
    <property type="match status" value="2"/>
</dbReference>
<gene>
    <name evidence="3" type="ordered locus">Swol_1001</name>
</gene>
<dbReference type="Proteomes" id="UP000001968">
    <property type="component" value="Chromosome"/>
</dbReference>
<feature type="domain" description="Helicase ATP-binding" evidence="1">
    <location>
        <begin position="170"/>
        <end position="317"/>
    </location>
</feature>
<dbReference type="HOGENOM" id="CLU_021640_0_0_9"/>
<dbReference type="InterPro" id="IPR001650">
    <property type="entry name" value="Helicase_C-like"/>
</dbReference>
<keyword evidence="3" id="KW-0347">Helicase</keyword>
<dbReference type="eggNOG" id="COG1061">
    <property type="taxonomic scope" value="Bacteria"/>
</dbReference>
<dbReference type="PROSITE" id="PS51192">
    <property type="entry name" value="HELICASE_ATP_BIND_1"/>
    <property type="match status" value="1"/>
</dbReference>
<dbReference type="KEGG" id="swo:Swol_1001"/>
<dbReference type="SMART" id="SM00490">
    <property type="entry name" value="HELICc"/>
    <property type="match status" value="1"/>
</dbReference>
<protein>
    <submittedName>
        <fullName evidence="3">DNA or RNA helicases of superfamily II-like protein</fullName>
    </submittedName>
</protein>
<dbReference type="InterPro" id="IPR027417">
    <property type="entry name" value="P-loop_NTPase"/>
</dbReference>
<dbReference type="STRING" id="335541.Swol_1001"/>
<dbReference type="GO" id="GO:0016787">
    <property type="term" value="F:hydrolase activity"/>
    <property type="evidence" value="ECO:0007669"/>
    <property type="project" value="InterPro"/>
</dbReference>
<evidence type="ECO:0000259" key="2">
    <source>
        <dbReference type="PROSITE" id="PS51194"/>
    </source>
</evidence>
<dbReference type="InterPro" id="IPR050742">
    <property type="entry name" value="Helicase_Restrict-Modif_Enz"/>
</dbReference>
<dbReference type="GO" id="GO:0004386">
    <property type="term" value="F:helicase activity"/>
    <property type="evidence" value="ECO:0007669"/>
    <property type="project" value="UniProtKB-KW"/>
</dbReference>
<dbReference type="PROSITE" id="PS51194">
    <property type="entry name" value="HELICASE_CTER"/>
    <property type="match status" value="1"/>
</dbReference>
<keyword evidence="4" id="KW-1185">Reference proteome</keyword>
<dbReference type="eggNOG" id="COG3587">
    <property type="taxonomic scope" value="Bacteria"/>
</dbReference>
<evidence type="ECO:0000259" key="1">
    <source>
        <dbReference type="PROSITE" id="PS51192"/>
    </source>
</evidence>
<dbReference type="Pfam" id="PF00271">
    <property type="entry name" value="Helicase_C"/>
    <property type="match status" value="1"/>
</dbReference>
<organism evidence="3 4">
    <name type="scientific">Syntrophomonas wolfei subsp. wolfei (strain DSM 2245B / Goettingen)</name>
    <dbReference type="NCBI Taxonomy" id="335541"/>
    <lineage>
        <taxon>Bacteria</taxon>
        <taxon>Bacillati</taxon>
        <taxon>Bacillota</taxon>
        <taxon>Clostridia</taxon>
        <taxon>Eubacteriales</taxon>
        <taxon>Syntrophomonadaceae</taxon>
        <taxon>Syntrophomonas</taxon>
    </lineage>
</organism>
<evidence type="ECO:0000313" key="4">
    <source>
        <dbReference type="Proteomes" id="UP000001968"/>
    </source>
</evidence>
<dbReference type="GO" id="GO:0003677">
    <property type="term" value="F:DNA binding"/>
    <property type="evidence" value="ECO:0007669"/>
    <property type="project" value="InterPro"/>
</dbReference>
<keyword evidence="3" id="KW-0067">ATP-binding</keyword>
<reference evidence="4" key="1">
    <citation type="journal article" date="2010" name="Environ. Microbiol.">
        <title>The genome of Syntrophomonas wolfei: new insights into syntrophic metabolism and biohydrogen production.</title>
        <authorList>
            <person name="Sieber J.R."/>
            <person name="Sims D.R."/>
            <person name="Han C."/>
            <person name="Kim E."/>
            <person name="Lykidis A."/>
            <person name="Lapidus A.L."/>
            <person name="McDonnald E."/>
            <person name="Rohlin L."/>
            <person name="Culley D.E."/>
            <person name="Gunsalus R."/>
            <person name="McInerney M.J."/>
        </authorList>
    </citation>
    <scope>NUCLEOTIDE SEQUENCE [LARGE SCALE GENOMIC DNA]</scope>
    <source>
        <strain evidence="4">DSM 2245B / Goettingen</strain>
    </source>
</reference>
<accession>Q0AY89</accession>
<dbReference type="AlphaFoldDB" id="Q0AY89"/>
<dbReference type="InterPro" id="IPR006935">
    <property type="entry name" value="Helicase/UvrB_N"/>
</dbReference>
<dbReference type="GO" id="GO:0005829">
    <property type="term" value="C:cytosol"/>
    <property type="evidence" value="ECO:0007669"/>
    <property type="project" value="TreeGrafter"/>
</dbReference>
<dbReference type="PANTHER" id="PTHR47396:SF1">
    <property type="entry name" value="ATP-DEPENDENT HELICASE IRC3-RELATED"/>
    <property type="match status" value="1"/>
</dbReference>
<dbReference type="EMBL" id="CP000448">
    <property type="protein sequence ID" value="ABI68315.1"/>
    <property type="molecule type" value="Genomic_DNA"/>
</dbReference>
<dbReference type="Pfam" id="PF04851">
    <property type="entry name" value="ResIII"/>
    <property type="match status" value="1"/>
</dbReference>
<dbReference type="SUPFAM" id="SSF52540">
    <property type="entry name" value="P-loop containing nucleoside triphosphate hydrolases"/>
    <property type="match status" value="1"/>
</dbReference>
<keyword evidence="3" id="KW-0378">Hydrolase</keyword>
<feature type="domain" description="Helicase C-terminal" evidence="2">
    <location>
        <begin position="371"/>
        <end position="530"/>
    </location>
</feature>
<dbReference type="InterPro" id="IPR014001">
    <property type="entry name" value="Helicase_ATP-bd"/>
</dbReference>
<keyword evidence="3" id="KW-0547">Nucleotide-binding</keyword>
<sequence length="773" mass="90049">MAVSGGELMTPGNYLNHYQAVDTASFAEDLFVELFQETFGLEKIQYLINEYPCQNIYGDNCYIDYALKTDLDAFAIEIDGEQWHNPALVSEDKYLDDLLKRNSLTYLGWRVYVWTYRQLVNERDKVKSELLQFMGQSPHFRIYDDYLPRQRGKVLELRPHQEETLERLQELRGEYHSMALIADAQGTGKTTTAVLDACNMGLCTLFVAHTLELLQQAANRFKELWPRAQVKIIDNYAGPLDADVMIASIQGLHNRLTQFAPDHFGYIIIDEAHHAAATTYRKVLSYFKPRFLLGLTATPERHDQESIMEIFQNEAHRLDLKTAVEIGELVPIRCVRVKTNIDFSQVRINGIRYNYRDLDSCVHVPERNRLIVETYLSHVPGEKAVVFCASIQHAMEVAELFRDSGVKAEVVEGRMKKRDREAVLENYHQDKVKVLCACDILNEGWDSPETAVLFMARPTLSRVIYLQQLGRGTRKAPGKEALLVFDFIDNTARHNHAVNLHRLLRLREYRPGTLALAPQEEMEEENRRLRLGEKIETLLPHNIFIKDYELVDLFDWQEEIKDMMSLHELALELYVDDATARRWVDEGKITPGPDFELPMGRVTHRYFHRERLEDIRQQLDIPARKPEEIRQDFFKYVKAGHMTTSHKPVMLKGMLILVNEKGQVDLAALVSFFRAFYEQRADAGLQVEISNASINRVKEMSDFEIARLMLTMPFEKFERKFFLEHRKDLSQVAFVSSLWKRLTAEDREELLDICERQIDRYYETRLNSYRCKS</sequence>
<name>Q0AY89_SYNWW</name>
<dbReference type="Gene3D" id="3.40.960.10">
    <property type="entry name" value="VSR Endonuclease"/>
    <property type="match status" value="1"/>
</dbReference>
<evidence type="ECO:0000313" key="3">
    <source>
        <dbReference type="EMBL" id="ABI68315.1"/>
    </source>
</evidence>
<dbReference type="GO" id="GO:0005524">
    <property type="term" value="F:ATP binding"/>
    <property type="evidence" value="ECO:0007669"/>
    <property type="project" value="InterPro"/>
</dbReference>
<dbReference type="CDD" id="cd18032">
    <property type="entry name" value="DEXHc_RE_I_III_res"/>
    <property type="match status" value="1"/>
</dbReference>